<evidence type="ECO:0000313" key="1">
    <source>
        <dbReference type="EMBL" id="MCQ4638227.1"/>
    </source>
</evidence>
<dbReference type="Proteomes" id="UP001524502">
    <property type="component" value="Unassembled WGS sequence"/>
</dbReference>
<accession>A0ABT1RSP7</accession>
<sequence>MTEKLREAFRTFPLANAQELEEKSNVAIPSKQDVEDAKEWVDFKEM</sequence>
<dbReference type="Pfam" id="PF12655">
    <property type="entry name" value="CDIF630_02480-like"/>
    <property type="match status" value="1"/>
</dbReference>
<organism evidence="1 2">
    <name type="scientific">Anaerovorax odorimutans</name>
    <dbReference type="NCBI Taxonomy" id="109327"/>
    <lineage>
        <taxon>Bacteria</taxon>
        <taxon>Bacillati</taxon>
        <taxon>Bacillota</taxon>
        <taxon>Clostridia</taxon>
        <taxon>Peptostreptococcales</taxon>
        <taxon>Anaerovoracaceae</taxon>
        <taxon>Anaerovorax</taxon>
    </lineage>
</organism>
<evidence type="ECO:0000313" key="2">
    <source>
        <dbReference type="Proteomes" id="UP001524502"/>
    </source>
</evidence>
<dbReference type="InterPro" id="IPR024209">
    <property type="entry name" value="CDIF630_02480-like"/>
</dbReference>
<protein>
    <submittedName>
        <fullName evidence="1">DUF3787 domain-containing protein</fullName>
    </submittedName>
</protein>
<gene>
    <name evidence="1" type="ORF">NE619_15950</name>
</gene>
<dbReference type="RefSeq" id="WP_256133421.1">
    <property type="nucleotide sequence ID" value="NZ_JANFXK010000023.1"/>
</dbReference>
<reference evidence="1 2" key="1">
    <citation type="submission" date="2022-06" db="EMBL/GenBank/DDBJ databases">
        <title>Isolation of gut microbiota from human fecal samples.</title>
        <authorList>
            <person name="Pamer E.G."/>
            <person name="Barat B."/>
            <person name="Waligurski E."/>
            <person name="Medina S."/>
            <person name="Paddock L."/>
            <person name="Mostad J."/>
        </authorList>
    </citation>
    <scope>NUCLEOTIDE SEQUENCE [LARGE SCALE GENOMIC DNA]</scope>
    <source>
        <strain evidence="1 2">SL.3.17</strain>
    </source>
</reference>
<comment type="caution">
    <text evidence="1">The sequence shown here is derived from an EMBL/GenBank/DDBJ whole genome shotgun (WGS) entry which is preliminary data.</text>
</comment>
<proteinExistence type="predicted"/>
<keyword evidence="2" id="KW-1185">Reference proteome</keyword>
<name>A0ABT1RSP7_9FIRM</name>
<dbReference type="EMBL" id="JANFXK010000023">
    <property type="protein sequence ID" value="MCQ4638227.1"/>
    <property type="molecule type" value="Genomic_DNA"/>
</dbReference>